<dbReference type="Proteomes" id="UP000006820">
    <property type="component" value="Chromosome"/>
</dbReference>
<keyword evidence="2" id="KW-1185">Reference proteome</keyword>
<dbReference type="KEGG" id="nfa:NFA_39610"/>
<dbReference type="STRING" id="247156.NFA_39610"/>
<protein>
    <submittedName>
        <fullName evidence="1">Uncharacterized protein</fullName>
    </submittedName>
</protein>
<evidence type="ECO:0000313" key="1">
    <source>
        <dbReference type="EMBL" id="BAD58809.1"/>
    </source>
</evidence>
<name>Q5YSN2_NOCFA</name>
<dbReference type="HOGENOM" id="CLU_2356913_0_0_11"/>
<organism evidence="1 2">
    <name type="scientific">Nocardia farcinica (strain IFM 10152)</name>
    <dbReference type="NCBI Taxonomy" id="247156"/>
    <lineage>
        <taxon>Bacteria</taxon>
        <taxon>Bacillati</taxon>
        <taxon>Actinomycetota</taxon>
        <taxon>Actinomycetes</taxon>
        <taxon>Mycobacteriales</taxon>
        <taxon>Nocardiaceae</taxon>
        <taxon>Nocardia</taxon>
    </lineage>
</organism>
<accession>Q5YSN2</accession>
<sequence length="96" mass="11456">MTGGTRVSRWWSLAKDWWFNFHQRGIFAHCPGTFWWCVIDNVVHGWPFLIETVDEDGGYPGEHWVCRRHEEAVVRAYMRSEHGDRARAIRRLGWGR</sequence>
<reference evidence="1 2" key="1">
    <citation type="journal article" date="2004" name="Proc. Natl. Acad. Sci. U.S.A.">
        <title>The complete genomic sequence of Nocardia farcinica IFM 10152.</title>
        <authorList>
            <person name="Ishikawa J."/>
            <person name="Yamashita A."/>
            <person name="Mikami Y."/>
            <person name="Hoshino Y."/>
            <person name="Kurita H."/>
            <person name="Hotta K."/>
            <person name="Shiba T."/>
            <person name="Hattori M."/>
        </authorList>
    </citation>
    <scope>NUCLEOTIDE SEQUENCE [LARGE SCALE GENOMIC DNA]</scope>
    <source>
        <strain evidence="1 2">IFM 10152</strain>
    </source>
</reference>
<dbReference type="EMBL" id="AP006618">
    <property type="protein sequence ID" value="BAD58809.1"/>
    <property type="molecule type" value="Genomic_DNA"/>
</dbReference>
<proteinExistence type="predicted"/>
<dbReference type="AlphaFoldDB" id="Q5YSN2"/>
<evidence type="ECO:0000313" key="2">
    <source>
        <dbReference type="Proteomes" id="UP000006820"/>
    </source>
</evidence>
<gene>
    <name evidence="1" type="ordered locus">NFA_39610</name>
</gene>